<sequence length="352" mass="39441">MHWTVAAPFLERDDNHWLTPYVPGERHQFQLIPSQQPSANWHNRHSSVSGWKEWVMYWQQGKAAIEATQGGVITVFPQLAATVGLQQQKMGRRIPVVAWLFNVGTCNPGIRRLAAQLSLHRIDRFIVHTRRERVLYSQWLNLPDNRFEFVPYQAPEIPIQYEENETQPFIVSLGSAHRDFPTLFKAVEALNLPTIVASGKRALEGLPIPAQVQTPFGISRSDCLRLAQEARINVIPLMPNPTATAAGQVTLVEAMRMGRAIIATRCHGADDYIQHGETGLLVDPQSVDDLKQAIEQLWNDPQLRQRLGNAAKQYAAQHFSDEAAGIALGRILDSVADQISVRGVGKTKWSTT</sequence>
<evidence type="ECO:0000313" key="3">
    <source>
        <dbReference type="Proteomes" id="UP001163152"/>
    </source>
</evidence>
<dbReference type="PANTHER" id="PTHR12526">
    <property type="entry name" value="GLYCOSYLTRANSFERASE"/>
    <property type="match status" value="1"/>
</dbReference>
<keyword evidence="3" id="KW-1185">Reference proteome</keyword>
<dbReference type="GO" id="GO:0016757">
    <property type="term" value="F:glycosyltransferase activity"/>
    <property type="evidence" value="ECO:0007669"/>
    <property type="project" value="InterPro"/>
</dbReference>
<dbReference type="Gene3D" id="3.40.50.2000">
    <property type="entry name" value="Glycogen Phosphorylase B"/>
    <property type="match status" value="1"/>
</dbReference>
<gene>
    <name evidence="2" type="ORF">OXH18_16090</name>
</gene>
<dbReference type="KEGG" id="tsin:OXH18_16090"/>
<dbReference type="Proteomes" id="UP001163152">
    <property type="component" value="Chromosome"/>
</dbReference>
<dbReference type="Pfam" id="PF00534">
    <property type="entry name" value="Glycos_transf_1"/>
    <property type="match status" value="1"/>
</dbReference>
<dbReference type="InterPro" id="IPR001296">
    <property type="entry name" value="Glyco_trans_1"/>
</dbReference>
<dbReference type="RefSeq" id="WP_268608116.1">
    <property type="nucleotide sequence ID" value="NZ_CP113797.1"/>
</dbReference>
<name>A0A9E8Z8Y6_9CYAN</name>
<evidence type="ECO:0000259" key="1">
    <source>
        <dbReference type="Pfam" id="PF00534"/>
    </source>
</evidence>
<proteinExistence type="predicted"/>
<protein>
    <submittedName>
        <fullName evidence="2">Glycosyltransferase</fullName>
    </submittedName>
</protein>
<dbReference type="AlphaFoldDB" id="A0A9E8Z8Y6"/>
<dbReference type="SUPFAM" id="SSF53756">
    <property type="entry name" value="UDP-Glycosyltransferase/glycogen phosphorylase"/>
    <property type="match status" value="1"/>
</dbReference>
<dbReference type="EMBL" id="CP113797">
    <property type="protein sequence ID" value="WAL58689.1"/>
    <property type="molecule type" value="Genomic_DNA"/>
</dbReference>
<evidence type="ECO:0000313" key="2">
    <source>
        <dbReference type="EMBL" id="WAL58689.1"/>
    </source>
</evidence>
<accession>A0A9E8Z8Y6</accession>
<dbReference type="PANTHER" id="PTHR12526:SF590">
    <property type="entry name" value="ALPHA-MALTOSE-1-PHOSPHATE SYNTHASE"/>
    <property type="match status" value="1"/>
</dbReference>
<reference evidence="2" key="1">
    <citation type="submission" date="2022-12" db="EMBL/GenBank/DDBJ databases">
        <title>Polyphasic identification of a Novel Hot-Spring Cyanobacterium Ocullathermofonsia sinensis gen nov. sp. nov. and Genomic Insights on its Adaptations to the Thermal Habitat.</title>
        <authorList>
            <person name="Daroch M."/>
            <person name="Tang J."/>
            <person name="Jiang Y."/>
        </authorList>
    </citation>
    <scope>NUCLEOTIDE SEQUENCE</scope>
    <source>
        <strain evidence="2">PKUAC-SCTA174</strain>
    </source>
</reference>
<feature type="domain" description="Glycosyl transferase family 1" evidence="1">
    <location>
        <begin position="200"/>
        <end position="313"/>
    </location>
</feature>
<organism evidence="2 3">
    <name type="scientific">Thermocoleostomius sinensis A174</name>
    <dbReference type="NCBI Taxonomy" id="2016057"/>
    <lineage>
        <taxon>Bacteria</taxon>
        <taxon>Bacillati</taxon>
        <taxon>Cyanobacteriota</taxon>
        <taxon>Cyanophyceae</taxon>
        <taxon>Oculatellales</taxon>
        <taxon>Oculatellaceae</taxon>
        <taxon>Thermocoleostomius</taxon>
    </lineage>
</organism>